<dbReference type="RefSeq" id="WP_164464618.1">
    <property type="nucleotide sequence ID" value="NZ_JBHRSX010000098.1"/>
</dbReference>
<dbReference type="EMBL" id="JBHRSX010000098">
    <property type="protein sequence ID" value="MFC3203843.1"/>
    <property type="molecule type" value="Genomic_DNA"/>
</dbReference>
<gene>
    <name evidence="1" type="ORF">ACFOEW_18730</name>
</gene>
<comment type="caution">
    <text evidence="1">The sequence shown here is derived from an EMBL/GenBank/DDBJ whole genome shotgun (WGS) entry which is preliminary data.</text>
</comment>
<evidence type="ECO:0000313" key="1">
    <source>
        <dbReference type="EMBL" id="MFC3203843.1"/>
    </source>
</evidence>
<dbReference type="Pfam" id="PF07254">
    <property type="entry name" value="Cpta_toxin"/>
    <property type="match status" value="1"/>
</dbReference>
<protein>
    <submittedName>
        <fullName evidence="1">Protein YgfX</fullName>
    </submittedName>
</protein>
<evidence type="ECO:0000313" key="2">
    <source>
        <dbReference type="Proteomes" id="UP001595477"/>
    </source>
</evidence>
<accession>A0ABV7K5I3</accession>
<reference evidence="2" key="1">
    <citation type="journal article" date="2019" name="Int. J. Syst. Evol. Microbiol.">
        <title>The Global Catalogue of Microorganisms (GCM) 10K type strain sequencing project: providing services to taxonomists for standard genome sequencing and annotation.</title>
        <authorList>
            <consortium name="The Broad Institute Genomics Platform"/>
            <consortium name="The Broad Institute Genome Sequencing Center for Infectious Disease"/>
            <person name="Wu L."/>
            <person name="Ma J."/>
        </authorList>
    </citation>
    <scope>NUCLEOTIDE SEQUENCE [LARGE SCALE GENOMIC DNA]</scope>
    <source>
        <strain evidence="2">KCTC 52449</strain>
    </source>
</reference>
<sequence>MRQSIYRMMLASVAVAIILMLTPAFWWAVLIGCISLCLAMVWPLNVESHPQTWIVDEAGEGYTVISGCQDNAGNWQISPRSKLLPGALYLVRYFKQSQRFETCWLFPWQVQDKDYRRLARIVFRQGQL</sequence>
<keyword evidence="2" id="KW-1185">Reference proteome</keyword>
<name>A0ABV7K5I3_9ALTE</name>
<dbReference type="Proteomes" id="UP001595477">
    <property type="component" value="Unassembled WGS sequence"/>
</dbReference>
<dbReference type="InterPro" id="IPR009883">
    <property type="entry name" value="YgfX"/>
</dbReference>
<proteinExistence type="predicted"/>
<organism evidence="1 2">
    <name type="scientific">Alteromonas oceani</name>
    <dbReference type="NCBI Taxonomy" id="2071609"/>
    <lineage>
        <taxon>Bacteria</taxon>
        <taxon>Pseudomonadati</taxon>
        <taxon>Pseudomonadota</taxon>
        <taxon>Gammaproteobacteria</taxon>
        <taxon>Alteromonadales</taxon>
        <taxon>Alteromonadaceae</taxon>
        <taxon>Alteromonas/Salinimonas group</taxon>
        <taxon>Alteromonas</taxon>
    </lineage>
</organism>
<dbReference type="PROSITE" id="PS51257">
    <property type="entry name" value="PROKAR_LIPOPROTEIN"/>
    <property type="match status" value="1"/>
</dbReference>